<feature type="domain" description="CD-NTase associated protein 4-like DNA endonuclease" evidence="1">
    <location>
        <begin position="12"/>
        <end position="229"/>
    </location>
</feature>
<dbReference type="GO" id="GO:0004518">
    <property type="term" value="F:nuclease activity"/>
    <property type="evidence" value="ECO:0007669"/>
    <property type="project" value="InterPro"/>
</dbReference>
<sequence>MKLHEVATREQSGRDTINRFRAQFRAATIESLALLENKDIERIYCDYHEDYVVKYVTDSKAQYRFVQVKTKSQLNYRYTILEVFGLKKRPKKNPEHALPDSFAGKLLLHIENFGDSCHSIEIKTNINFDDEVEAIIAEIEQKGTIGDHTSALIAETKKLILSLDGKDQQDVIEFLSHLKIEPRHSILDEDDELFVSLASSKIFRYSEINLTPDEVKKIIIQLLSCIEEKSSGVLNFNIQEKDLDSFASICIDDVLNTLSITKSTYEMLRAGGDEKALKSASILQKMLLRSGFSANTVDTFAGYKCQWESWHRIHRHELPDFLMTVATEMIIESARKLAWGTIKMPDLTLEVRTLNAALKVQLCREDITLELTLGAVLSELVRGEVS</sequence>
<evidence type="ECO:0000259" key="1">
    <source>
        <dbReference type="Pfam" id="PF14130"/>
    </source>
</evidence>
<comment type="caution">
    <text evidence="2">The sequence shown here is derived from an EMBL/GenBank/DDBJ whole genome shotgun (WGS) entry which is preliminary data.</text>
</comment>
<dbReference type="OrthoDB" id="6637739at2"/>
<dbReference type="EMBL" id="MDEN01000069">
    <property type="protein sequence ID" value="OCX11252.1"/>
    <property type="molecule type" value="Genomic_DNA"/>
</dbReference>
<proteinExistence type="predicted"/>
<protein>
    <recommendedName>
        <fullName evidence="1">CD-NTase associated protein 4-like DNA endonuclease domain-containing protein</fullName>
    </recommendedName>
</protein>
<dbReference type="Proteomes" id="UP000095143">
    <property type="component" value="Unassembled WGS sequence"/>
</dbReference>
<dbReference type="AlphaFoldDB" id="A0A1C2D913"/>
<name>A0A1C2D913_9PSED</name>
<accession>A0A1C2D913</accession>
<evidence type="ECO:0000313" key="2">
    <source>
        <dbReference type="EMBL" id="OCX11252.1"/>
    </source>
</evidence>
<gene>
    <name evidence="2" type="ORF">BBI10_23935</name>
</gene>
<reference evidence="2 3" key="1">
    <citation type="submission" date="2016-08" db="EMBL/GenBank/DDBJ databases">
        <title>Whole genome sequence of Pseudomonas graminis strain UASWS1507, a potential biological control agent for agriculture.</title>
        <authorList>
            <person name="Crovadore J."/>
            <person name="Calmin G."/>
            <person name="Chablais R."/>
            <person name="Cochard B."/>
            <person name="Lefort F."/>
        </authorList>
    </citation>
    <scope>NUCLEOTIDE SEQUENCE [LARGE SCALE GENOMIC DNA]</scope>
    <source>
        <strain evidence="2 3">UASWS1507</strain>
    </source>
</reference>
<dbReference type="InterPro" id="IPR025382">
    <property type="entry name" value="Cap4-like_endonuclease_dom"/>
</dbReference>
<organism evidence="2 3">
    <name type="scientific">Pseudomonas graminis</name>
    <dbReference type="NCBI Taxonomy" id="158627"/>
    <lineage>
        <taxon>Bacteria</taxon>
        <taxon>Pseudomonadati</taxon>
        <taxon>Pseudomonadota</taxon>
        <taxon>Gammaproteobacteria</taxon>
        <taxon>Pseudomonadales</taxon>
        <taxon>Pseudomonadaceae</taxon>
        <taxon>Pseudomonas</taxon>
    </lineage>
</organism>
<dbReference type="Pfam" id="PF14130">
    <property type="entry name" value="Cap4_nuclease"/>
    <property type="match status" value="1"/>
</dbReference>
<evidence type="ECO:0000313" key="3">
    <source>
        <dbReference type="Proteomes" id="UP000095143"/>
    </source>
</evidence>
<dbReference type="RefSeq" id="WP_065992341.1">
    <property type="nucleotide sequence ID" value="NZ_MDEN01000069.1"/>
</dbReference>